<organism evidence="9 10">
    <name type="scientific">Segatella copri</name>
    <dbReference type="NCBI Taxonomy" id="165179"/>
    <lineage>
        <taxon>Bacteria</taxon>
        <taxon>Pseudomonadati</taxon>
        <taxon>Bacteroidota</taxon>
        <taxon>Bacteroidia</taxon>
        <taxon>Bacteroidales</taxon>
        <taxon>Prevotellaceae</taxon>
        <taxon>Segatella</taxon>
    </lineage>
</organism>
<dbReference type="PIRSF" id="PIRSF016636">
    <property type="entry name" value="AlgI_DltB"/>
    <property type="match status" value="1"/>
</dbReference>
<feature type="transmembrane region" description="Helical" evidence="8">
    <location>
        <begin position="118"/>
        <end position="135"/>
    </location>
</feature>
<feature type="transmembrane region" description="Helical" evidence="8">
    <location>
        <begin position="416"/>
        <end position="434"/>
    </location>
</feature>
<dbReference type="AlphaFoldDB" id="A0AAW4NBB4"/>
<dbReference type="InterPro" id="IPR024194">
    <property type="entry name" value="Ac/AlaTfrase_AlgI/DltB"/>
</dbReference>
<feature type="transmembrane region" description="Helical" evidence="8">
    <location>
        <begin position="79"/>
        <end position="98"/>
    </location>
</feature>
<gene>
    <name evidence="9" type="ORF">KSW80_10035</name>
</gene>
<feature type="transmembrane region" description="Helical" evidence="8">
    <location>
        <begin position="329"/>
        <end position="348"/>
    </location>
</feature>
<keyword evidence="3 7" id="KW-1003">Cell membrane</keyword>
<comment type="caution">
    <text evidence="9">The sequence shown here is derived from an EMBL/GenBank/DDBJ whole genome shotgun (WGS) entry which is preliminary data.</text>
</comment>
<evidence type="ECO:0000256" key="6">
    <source>
        <dbReference type="ARBA" id="ARBA00023136"/>
    </source>
</evidence>
<dbReference type="InterPro" id="IPR028362">
    <property type="entry name" value="AlgI"/>
</dbReference>
<feature type="transmembrane region" description="Helical" evidence="8">
    <location>
        <begin position="224"/>
        <end position="243"/>
    </location>
</feature>
<feature type="transmembrane region" description="Helical" evidence="8">
    <location>
        <begin position="50"/>
        <end position="67"/>
    </location>
</feature>
<keyword evidence="6 7" id="KW-0472">Membrane</keyword>
<keyword evidence="7" id="KW-0808">Transferase</keyword>
<dbReference type="PANTHER" id="PTHR13285:SF18">
    <property type="entry name" value="PROTEIN-CYSTEINE N-PALMITOYLTRANSFERASE RASP"/>
    <property type="match status" value="1"/>
</dbReference>
<feature type="transmembrane region" description="Helical" evidence="8">
    <location>
        <begin position="454"/>
        <end position="477"/>
    </location>
</feature>
<proteinExistence type="inferred from homology"/>
<dbReference type="InterPro" id="IPR051085">
    <property type="entry name" value="MB_O-acyltransferase"/>
</dbReference>
<name>A0AAW4NBB4_9BACT</name>
<keyword evidence="7" id="KW-0012">Acyltransferase</keyword>
<evidence type="ECO:0000256" key="7">
    <source>
        <dbReference type="PIRNR" id="PIRNR016636"/>
    </source>
</evidence>
<evidence type="ECO:0000256" key="4">
    <source>
        <dbReference type="ARBA" id="ARBA00022692"/>
    </source>
</evidence>
<evidence type="ECO:0000313" key="9">
    <source>
        <dbReference type="EMBL" id="MBV3408735.1"/>
    </source>
</evidence>
<keyword evidence="5 8" id="KW-1133">Transmembrane helix</keyword>
<reference evidence="9" key="1">
    <citation type="submission" date="2021-06" db="EMBL/GenBank/DDBJ databases">
        <title>Collection of gut derived symbiotic bacterial strains cultured from healthy donors.</title>
        <authorList>
            <person name="Lin H."/>
            <person name="Littmann E."/>
            <person name="Pamer E.G."/>
        </authorList>
    </citation>
    <scope>NUCLEOTIDE SEQUENCE</scope>
    <source>
        <strain evidence="9">MSK.21.60</strain>
    </source>
</reference>
<feature type="transmembrane region" description="Helical" evidence="8">
    <location>
        <begin position="147"/>
        <end position="166"/>
    </location>
</feature>
<sequence>MLFNSLEFVVFFPIVFAFYWLARQNVKLQNAILVVASGVFYAWVDWRFIFLIGFTAILTYITGRALLSSRQNRGRKGYIIVNIIINLAILGFFKYYNFFIDSFNDAFRSMGVTLDMPTLQLILPVGISFYTFKAISYSVDLYKNKIVGGHNLLSVLCYLMFFPQLLAGPIEKARDLYPQFLQPRSFNYSQAIAGSKMIIWGLFKKVVIADTACNIVNSIYGDIGGYNSSALLICAVLYSFQIYGDFSGYSDMAVGIGKLFGIESKKNFNLPYLSRDIAEFWKRWHISLNTWFVEYVYIPLGGSKVSKFVTIRNTFIIFLLSGLWHGANWTFICWGFYHALLFVPLLLLNKTKRFGKYEVGKSITLKEWLNILLTFVLVTIGWIIFRSPDISVAFDYIKRLFDLSDYGMPNINPKRLFIILECMMAIIFVAFMEIKHKTSDVVLSFASQYRIVNFIGYIAVTIWAILFYSVGQTFIYFQF</sequence>
<comment type="similarity">
    <text evidence="2 7">Belongs to the membrane-bound acyltransferase family.</text>
</comment>
<accession>A0AAW4NBB4</accession>
<feature type="transmembrane region" description="Helical" evidence="8">
    <location>
        <begin position="6"/>
        <end position="21"/>
    </location>
</feature>
<dbReference type="PANTHER" id="PTHR13285">
    <property type="entry name" value="ACYLTRANSFERASE"/>
    <property type="match status" value="1"/>
</dbReference>
<dbReference type="PIRSF" id="PIRSF500217">
    <property type="entry name" value="AlgI"/>
    <property type="match status" value="1"/>
</dbReference>
<feature type="transmembrane region" description="Helical" evidence="8">
    <location>
        <begin position="186"/>
        <end position="203"/>
    </location>
</feature>
<evidence type="ECO:0000256" key="8">
    <source>
        <dbReference type="SAM" id="Phobius"/>
    </source>
</evidence>
<dbReference type="EMBL" id="JAHOEP010000026">
    <property type="protein sequence ID" value="MBV3408735.1"/>
    <property type="molecule type" value="Genomic_DNA"/>
</dbReference>
<dbReference type="Pfam" id="PF03062">
    <property type="entry name" value="MBOAT"/>
    <property type="match status" value="1"/>
</dbReference>
<dbReference type="Proteomes" id="UP001196316">
    <property type="component" value="Unassembled WGS sequence"/>
</dbReference>
<dbReference type="InterPro" id="IPR004299">
    <property type="entry name" value="MBOAT_fam"/>
</dbReference>
<evidence type="ECO:0000256" key="3">
    <source>
        <dbReference type="ARBA" id="ARBA00022475"/>
    </source>
</evidence>
<protein>
    <submittedName>
        <fullName evidence="9">MBOAT family protein</fullName>
    </submittedName>
</protein>
<comment type="subcellular location">
    <subcellularLocation>
        <location evidence="1">Cell membrane</location>
        <topology evidence="1">Multi-pass membrane protein</topology>
    </subcellularLocation>
</comment>
<keyword evidence="4 8" id="KW-0812">Transmembrane</keyword>
<dbReference type="GO" id="GO:0016746">
    <property type="term" value="F:acyltransferase activity"/>
    <property type="evidence" value="ECO:0007669"/>
    <property type="project" value="TreeGrafter"/>
</dbReference>
<evidence type="ECO:0000313" key="10">
    <source>
        <dbReference type="Proteomes" id="UP001196316"/>
    </source>
</evidence>
<dbReference type="GO" id="GO:0016020">
    <property type="term" value="C:membrane"/>
    <property type="evidence" value="ECO:0007669"/>
    <property type="project" value="UniProtKB-SubCell"/>
</dbReference>
<evidence type="ECO:0000256" key="1">
    <source>
        <dbReference type="ARBA" id="ARBA00004651"/>
    </source>
</evidence>
<evidence type="ECO:0000256" key="5">
    <source>
        <dbReference type="ARBA" id="ARBA00022989"/>
    </source>
</evidence>
<dbReference type="RefSeq" id="WP_217326745.1">
    <property type="nucleotide sequence ID" value="NZ_JAHOEK010000025.1"/>
</dbReference>
<evidence type="ECO:0000256" key="2">
    <source>
        <dbReference type="ARBA" id="ARBA00010323"/>
    </source>
</evidence>
<feature type="transmembrane region" description="Helical" evidence="8">
    <location>
        <begin position="368"/>
        <end position="385"/>
    </location>
</feature>